<dbReference type="EMBL" id="FPAJ01000005">
    <property type="protein sequence ID" value="SFT06012.1"/>
    <property type="molecule type" value="Genomic_DNA"/>
</dbReference>
<dbReference type="AlphaFoldDB" id="A0A1I6UX42"/>
<dbReference type="CDD" id="cd06999">
    <property type="entry name" value="cupin_HpaA-like_N"/>
    <property type="match status" value="1"/>
</dbReference>
<feature type="domain" description="HTH araC/xylS-type" evidence="4">
    <location>
        <begin position="190"/>
        <end position="292"/>
    </location>
</feature>
<dbReference type="InterPro" id="IPR014710">
    <property type="entry name" value="RmlC-like_jellyroll"/>
</dbReference>
<evidence type="ECO:0000256" key="2">
    <source>
        <dbReference type="ARBA" id="ARBA00023125"/>
    </source>
</evidence>
<dbReference type="Pfam" id="PF07883">
    <property type="entry name" value="Cupin_2"/>
    <property type="match status" value="1"/>
</dbReference>
<dbReference type="PROSITE" id="PS01124">
    <property type="entry name" value="HTH_ARAC_FAMILY_2"/>
    <property type="match status" value="1"/>
</dbReference>
<dbReference type="Gene3D" id="2.60.120.10">
    <property type="entry name" value="Jelly Rolls"/>
    <property type="match status" value="1"/>
</dbReference>
<accession>A0A1I6UX42</accession>
<dbReference type="PANTHER" id="PTHR46796:SF13">
    <property type="entry name" value="HTH-TYPE TRANSCRIPTIONAL ACTIVATOR RHAS"/>
    <property type="match status" value="1"/>
</dbReference>
<keyword evidence="3" id="KW-0804">Transcription</keyword>
<dbReference type="Pfam" id="PF12833">
    <property type="entry name" value="HTH_18"/>
    <property type="match status" value="1"/>
</dbReference>
<evidence type="ECO:0000313" key="6">
    <source>
        <dbReference type="Proteomes" id="UP000199239"/>
    </source>
</evidence>
<gene>
    <name evidence="5" type="ORF">SAMN04488040_2922</name>
</gene>
<dbReference type="PANTHER" id="PTHR46796">
    <property type="entry name" value="HTH-TYPE TRANSCRIPTIONAL ACTIVATOR RHAS-RELATED"/>
    <property type="match status" value="1"/>
</dbReference>
<dbReference type="STRING" id="394264.SAMN04488040_2922"/>
<dbReference type="GO" id="GO:0003700">
    <property type="term" value="F:DNA-binding transcription factor activity"/>
    <property type="evidence" value="ECO:0007669"/>
    <property type="project" value="InterPro"/>
</dbReference>
<reference evidence="6" key="1">
    <citation type="submission" date="2016-10" db="EMBL/GenBank/DDBJ databases">
        <authorList>
            <person name="Varghese N."/>
            <person name="Submissions S."/>
        </authorList>
    </citation>
    <scope>NUCLEOTIDE SEQUENCE [LARGE SCALE GENOMIC DNA]</scope>
    <source>
        <strain evidence="6">DSM 23422</strain>
    </source>
</reference>
<dbReference type="InterPro" id="IPR020449">
    <property type="entry name" value="Tscrpt_reg_AraC-type_HTH"/>
</dbReference>
<evidence type="ECO:0000256" key="3">
    <source>
        <dbReference type="ARBA" id="ARBA00023163"/>
    </source>
</evidence>
<dbReference type="SUPFAM" id="SSF51182">
    <property type="entry name" value="RmlC-like cupins"/>
    <property type="match status" value="1"/>
</dbReference>
<name>A0A1I6UX42_9RHOB</name>
<keyword evidence="1" id="KW-0805">Transcription regulation</keyword>
<keyword evidence="2" id="KW-0238">DNA-binding</keyword>
<keyword evidence="6" id="KW-1185">Reference proteome</keyword>
<organism evidence="5 6">
    <name type="scientific">Sulfitobacter marinus</name>
    <dbReference type="NCBI Taxonomy" id="394264"/>
    <lineage>
        <taxon>Bacteria</taxon>
        <taxon>Pseudomonadati</taxon>
        <taxon>Pseudomonadota</taxon>
        <taxon>Alphaproteobacteria</taxon>
        <taxon>Rhodobacterales</taxon>
        <taxon>Roseobacteraceae</taxon>
        <taxon>Sulfitobacter</taxon>
    </lineage>
</organism>
<sequence>MDRQRIHWYYACMTHLPPIPDYALYGETEAFPDVVHCEHIKDRAPDHGWHIAPHRHAQLAQVFFIQTGHATSVVDGQEFELSDNQLFYVPAQAVHSFAFAPNTQGMVQSFPISVLRSITPAHDDVARALSLPFVTTPDAKLLTLMTLLDATLAEGAPYRTQTAVGLAHAVLSMTATLNANPQWHAGTKRDRRLAQLDQLISNPKTAGWRVQEYAVEMGLSTGHLSRLCRAANGLSASAYVEAHIIQEACRLLAFTQLSVAEVGYRLGFSDPSYFSRRFRTVQKETPSVYRQRFVT</sequence>
<proteinExistence type="predicted"/>
<protein>
    <submittedName>
        <fullName evidence="5">Transcriptional regulator, AraC family</fullName>
    </submittedName>
</protein>
<evidence type="ECO:0000259" key="4">
    <source>
        <dbReference type="PROSITE" id="PS01124"/>
    </source>
</evidence>
<evidence type="ECO:0000256" key="1">
    <source>
        <dbReference type="ARBA" id="ARBA00023015"/>
    </source>
</evidence>
<dbReference type="SUPFAM" id="SSF46689">
    <property type="entry name" value="Homeodomain-like"/>
    <property type="match status" value="1"/>
</dbReference>
<dbReference type="Proteomes" id="UP000199239">
    <property type="component" value="Unassembled WGS sequence"/>
</dbReference>
<dbReference type="SMART" id="SM00342">
    <property type="entry name" value="HTH_ARAC"/>
    <property type="match status" value="1"/>
</dbReference>
<dbReference type="GO" id="GO:0043565">
    <property type="term" value="F:sequence-specific DNA binding"/>
    <property type="evidence" value="ECO:0007669"/>
    <property type="project" value="InterPro"/>
</dbReference>
<dbReference type="InterPro" id="IPR047264">
    <property type="entry name" value="Cupin_HpaA-like_N"/>
</dbReference>
<dbReference type="InterPro" id="IPR013096">
    <property type="entry name" value="Cupin_2"/>
</dbReference>
<dbReference type="InterPro" id="IPR011051">
    <property type="entry name" value="RmlC_Cupin_sf"/>
</dbReference>
<dbReference type="InterPro" id="IPR009057">
    <property type="entry name" value="Homeodomain-like_sf"/>
</dbReference>
<dbReference type="PRINTS" id="PR00032">
    <property type="entry name" value="HTHARAC"/>
</dbReference>
<dbReference type="InterPro" id="IPR018060">
    <property type="entry name" value="HTH_AraC"/>
</dbReference>
<dbReference type="InterPro" id="IPR050204">
    <property type="entry name" value="AraC_XylS_family_regulators"/>
</dbReference>
<dbReference type="Gene3D" id="1.10.10.60">
    <property type="entry name" value="Homeodomain-like"/>
    <property type="match status" value="1"/>
</dbReference>
<evidence type="ECO:0000313" key="5">
    <source>
        <dbReference type="EMBL" id="SFT06012.1"/>
    </source>
</evidence>